<name>A0A0G4PQH1_PENC3</name>
<sequence>MYMMCLEFASIPNERDRYKCVLTKFVYGLDVSHIVPLKANKTAIKEQEQEWTWLGLFWSKERVDKSREAIVTGKSHEARMVIQRLENLISFNAPVHIFWGDALCALHPIVINEDKTYMEVAFH</sequence>
<reference evidence="1 2" key="1">
    <citation type="journal article" date="2014" name="Nat. Commun.">
        <title>Multiple recent horizontal transfers of a large genomic region in cheese making fungi.</title>
        <authorList>
            <person name="Cheeseman K."/>
            <person name="Ropars J."/>
            <person name="Renault P."/>
            <person name="Dupont J."/>
            <person name="Gouzy J."/>
            <person name="Branca A."/>
            <person name="Abraham A.L."/>
            <person name="Ceppi M."/>
            <person name="Conseiller E."/>
            <person name="Debuchy R."/>
            <person name="Malagnac F."/>
            <person name="Goarin A."/>
            <person name="Silar P."/>
            <person name="Lacoste S."/>
            <person name="Sallet E."/>
            <person name="Bensimon A."/>
            <person name="Giraud T."/>
            <person name="Brygoo Y."/>
        </authorList>
    </citation>
    <scope>NUCLEOTIDE SEQUENCE [LARGE SCALE GENOMIC DNA]</scope>
    <source>
        <strain evidence="2">FM 013</strain>
    </source>
</reference>
<evidence type="ECO:0000313" key="2">
    <source>
        <dbReference type="Proteomes" id="UP000053732"/>
    </source>
</evidence>
<dbReference type="Proteomes" id="UP000053732">
    <property type="component" value="Unassembled WGS sequence"/>
</dbReference>
<proteinExistence type="predicted"/>
<protein>
    <submittedName>
        <fullName evidence="1">Str. FM013</fullName>
    </submittedName>
</protein>
<keyword evidence="2" id="KW-1185">Reference proteome</keyword>
<gene>
    <name evidence="1" type="ORF">PCAMFM013_S029g000060</name>
</gene>
<organism evidence="1 2">
    <name type="scientific">Penicillium camemberti (strain FM 013)</name>
    <dbReference type="NCBI Taxonomy" id="1429867"/>
    <lineage>
        <taxon>Eukaryota</taxon>
        <taxon>Fungi</taxon>
        <taxon>Dikarya</taxon>
        <taxon>Ascomycota</taxon>
        <taxon>Pezizomycotina</taxon>
        <taxon>Eurotiomycetes</taxon>
        <taxon>Eurotiomycetidae</taxon>
        <taxon>Eurotiales</taxon>
        <taxon>Aspergillaceae</taxon>
        <taxon>Penicillium</taxon>
    </lineage>
</organism>
<dbReference type="AlphaFoldDB" id="A0A0G4PQH1"/>
<accession>A0A0G4PQH1</accession>
<evidence type="ECO:0000313" key="1">
    <source>
        <dbReference type="EMBL" id="CRL28644.1"/>
    </source>
</evidence>
<dbReference type="EMBL" id="HG793162">
    <property type="protein sequence ID" value="CRL28644.1"/>
    <property type="molecule type" value="Genomic_DNA"/>
</dbReference>